<comment type="caution">
    <text evidence="3">The sequence shown here is derived from an EMBL/GenBank/DDBJ whole genome shotgun (WGS) entry which is preliminary data.</text>
</comment>
<proteinExistence type="predicted"/>
<protein>
    <submittedName>
        <fullName evidence="3">Aldo/keto reductase</fullName>
    </submittedName>
</protein>
<reference evidence="4" key="1">
    <citation type="journal article" date="2019" name="Int. J. Syst. Evol. Microbiol.">
        <title>The Global Catalogue of Microorganisms (GCM) 10K type strain sequencing project: providing services to taxonomists for standard genome sequencing and annotation.</title>
        <authorList>
            <consortium name="The Broad Institute Genomics Platform"/>
            <consortium name="The Broad Institute Genome Sequencing Center for Infectious Disease"/>
            <person name="Wu L."/>
            <person name="Ma J."/>
        </authorList>
    </citation>
    <scope>NUCLEOTIDE SEQUENCE [LARGE SCALE GENOMIC DNA]</scope>
    <source>
        <strain evidence="4">JCM 18956</strain>
    </source>
</reference>
<dbReference type="PANTHER" id="PTHR43364">
    <property type="entry name" value="NADH-SPECIFIC METHYLGLYOXAL REDUCTASE-RELATED"/>
    <property type="match status" value="1"/>
</dbReference>
<gene>
    <name evidence="3" type="ORF">GCM10025780_19190</name>
</gene>
<evidence type="ECO:0000313" key="4">
    <source>
        <dbReference type="Proteomes" id="UP001501295"/>
    </source>
</evidence>
<dbReference type="Proteomes" id="UP001501295">
    <property type="component" value="Unassembled WGS sequence"/>
</dbReference>
<accession>A0ABP8VZ22</accession>
<evidence type="ECO:0000313" key="3">
    <source>
        <dbReference type="EMBL" id="GAA4674836.1"/>
    </source>
</evidence>
<keyword evidence="1" id="KW-0560">Oxidoreductase</keyword>
<name>A0ABP8VZ22_9MICO</name>
<evidence type="ECO:0000256" key="1">
    <source>
        <dbReference type="ARBA" id="ARBA00023002"/>
    </source>
</evidence>
<dbReference type="Pfam" id="PF00248">
    <property type="entry name" value="Aldo_ket_red"/>
    <property type="match status" value="1"/>
</dbReference>
<dbReference type="InterPro" id="IPR036812">
    <property type="entry name" value="NAD(P)_OxRdtase_dom_sf"/>
</dbReference>
<dbReference type="InterPro" id="IPR023210">
    <property type="entry name" value="NADP_OxRdtase_dom"/>
</dbReference>
<dbReference type="SUPFAM" id="SSF51430">
    <property type="entry name" value="NAD(P)-linked oxidoreductase"/>
    <property type="match status" value="1"/>
</dbReference>
<feature type="domain" description="NADP-dependent oxidoreductase" evidence="2">
    <location>
        <begin position="24"/>
        <end position="323"/>
    </location>
</feature>
<dbReference type="InterPro" id="IPR050523">
    <property type="entry name" value="AKR_Detox_Biosynth"/>
</dbReference>
<sequence>MTGMEQRTLGTRSPALASTPVSVIGLGTWQLGGDWGDVSEKEAFGVLDASIQAGVTFFDTADVYGDGRSETTIGRFRRSNEDAPLTIATKMGRREEQMPSNYTRRNFIDWVDRSRRNLGMDTLDLVQLHCPPTAVFKDATVYDALDELVERQMIAAYGVSVETAGQALEAMEHDGVATVQIILNAFRMKPLDEVLPAAVEAGVGIIARVPLASGLLSGKYTEETQFAPNDHRSFNRHGEAFDQGETFSGVDFETGVEAARAFAAFTPEGMSTSQAALKWIVEQPGVSTVIPGARNPEQARANAEAGSAFDLGEEFHDRTERLYDRYFRNAVHGRW</sequence>
<keyword evidence="4" id="KW-1185">Reference proteome</keyword>
<organism evidence="3 4">
    <name type="scientific">Frondihabitans cladoniiphilus</name>
    <dbReference type="NCBI Taxonomy" id="715785"/>
    <lineage>
        <taxon>Bacteria</taxon>
        <taxon>Bacillati</taxon>
        <taxon>Actinomycetota</taxon>
        <taxon>Actinomycetes</taxon>
        <taxon>Micrococcales</taxon>
        <taxon>Microbacteriaceae</taxon>
        <taxon>Frondihabitans</taxon>
    </lineage>
</organism>
<dbReference type="CDD" id="cd19086">
    <property type="entry name" value="AKR_AKR11C1"/>
    <property type="match status" value="1"/>
</dbReference>
<dbReference type="EMBL" id="BAABLM010000003">
    <property type="protein sequence ID" value="GAA4674836.1"/>
    <property type="molecule type" value="Genomic_DNA"/>
</dbReference>
<dbReference type="Gene3D" id="3.20.20.100">
    <property type="entry name" value="NADP-dependent oxidoreductase domain"/>
    <property type="match status" value="1"/>
</dbReference>
<dbReference type="PANTHER" id="PTHR43364:SF4">
    <property type="entry name" value="NAD(P)-LINKED OXIDOREDUCTASE SUPERFAMILY PROTEIN"/>
    <property type="match status" value="1"/>
</dbReference>
<evidence type="ECO:0000259" key="2">
    <source>
        <dbReference type="Pfam" id="PF00248"/>
    </source>
</evidence>